<dbReference type="InterPro" id="IPR037066">
    <property type="entry name" value="Plug_dom_sf"/>
</dbReference>
<evidence type="ECO:0000259" key="14">
    <source>
        <dbReference type="Pfam" id="PF07715"/>
    </source>
</evidence>
<feature type="domain" description="TonB-dependent receptor-like beta-barrel" evidence="13">
    <location>
        <begin position="297"/>
        <end position="742"/>
    </location>
</feature>
<keyword evidence="2 10" id="KW-0813">Transport</keyword>
<keyword evidence="7 10" id="KW-0472">Membrane</keyword>
<keyword evidence="8 15" id="KW-0675">Receptor</keyword>
<comment type="caution">
    <text evidence="15">The sequence shown here is derived from an EMBL/GenBank/DDBJ whole genome shotgun (WGS) entry which is preliminary data.</text>
</comment>
<keyword evidence="9 10" id="KW-0998">Cell outer membrane</keyword>
<dbReference type="InterPro" id="IPR036942">
    <property type="entry name" value="Beta-barrel_TonB_sf"/>
</dbReference>
<evidence type="ECO:0000256" key="4">
    <source>
        <dbReference type="ARBA" id="ARBA00022692"/>
    </source>
</evidence>
<reference evidence="15 16" key="1">
    <citation type="submission" date="2020-08" db="EMBL/GenBank/DDBJ databases">
        <title>Genomic Encyclopedia of Type Strains, Phase IV (KMG-V): Genome sequencing to study the core and pangenomes of soil and plant-associated prokaryotes.</title>
        <authorList>
            <person name="Whitman W."/>
        </authorList>
    </citation>
    <scope>NUCLEOTIDE SEQUENCE [LARGE SCALE GENOMIC DNA]</scope>
    <source>
        <strain evidence="15 16">M2T3</strain>
    </source>
</reference>
<gene>
    <name evidence="15" type="ORF">HDF25_001792</name>
</gene>
<dbReference type="Pfam" id="PF07715">
    <property type="entry name" value="Plug"/>
    <property type="match status" value="1"/>
</dbReference>
<dbReference type="InterPro" id="IPR012910">
    <property type="entry name" value="Plug_dom"/>
</dbReference>
<dbReference type="PANTHER" id="PTHR30069:SF29">
    <property type="entry name" value="HEMOGLOBIN AND HEMOGLOBIN-HAPTOGLOBIN-BINDING PROTEIN 1-RELATED"/>
    <property type="match status" value="1"/>
</dbReference>
<dbReference type="Gene3D" id="2.170.130.10">
    <property type="entry name" value="TonB-dependent receptor, plug domain"/>
    <property type="match status" value="1"/>
</dbReference>
<dbReference type="Gene3D" id="2.60.40.1120">
    <property type="entry name" value="Carboxypeptidase-like, regulatory domain"/>
    <property type="match status" value="1"/>
</dbReference>
<evidence type="ECO:0000256" key="11">
    <source>
        <dbReference type="RuleBase" id="RU003357"/>
    </source>
</evidence>
<evidence type="ECO:0000256" key="2">
    <source>
        <dbReference type="ARBA" id="ARBA00022448"/>
    </source>
</evidence>
<organism evidence="15 16">
    <name type="scientific">Pedobacter cryoconitis</name>
    <dbReference type="NCBI Taxonomy" id="188932"/>
    <lineage>
        <taxon>Bacteria</taxon>
        <taxon>Pseudomonadati</taxon>
        <taxon>Bacteroidota</taxon>
        <taxon>Sphingobacteriia</taxon>
        <taxon>Sphingobacteriales</taxon>
        <taxon>Sphingobacteriaceae</taxon>
        <taxon>Pedobacter</taxon>
    </lineage>
</organism>
<comment type="subcellular location">
    <subcellularLocation>
        <location evidence="1 10">Cell outer membrane</location>
        <topology evidence="1 10">Multi-pass membrane protein</topology>
    </subcellularLocation>
</comment>
<dbReference type="SUPFAM" id="SSF56935">
    <property type="entry name" value="Porins"/>
    <property type="match status" value="1"/>
</dbReference>
<evidence type="ECO:0000256" key="9">
    <source>
        <dbReference type="ARBA" id="ARBA00023237"/>
    </source>
</evidence>
<dbReference type="RefSeq" id="WP_184624377.1">
    <property type="nucleotide sequence ID" value="NZ_JACHCC010000004.1"/>
</dbReference>
<dbReference type="InterPro" id="IPR039426">
    <property type="entry name" value="TonB-dep_rcpt-like"/>
</dbReference>
<accession>A0A7X0J2D2</accession>
<dbReference type="GO" id="GO:0009279">
    <property type="term" value="C:cell outer membrane"/>
    <property type="evidence" value="ECO:0007669"/>
    <property type="project" value="UniProtKB-SubCell"/>
</dbReference>
<evidence type="ECO:0000256" key="12">
    <source>
        <dbReference type="SAM" id="SignalP"/>
    </source>
</evidence>
<evidence type="ECO:0000256" key="5">
    <source>
        <dbReference type="ARBA" id="ARBA00022729"/>
    </source>
</evidence>
<evidence type="ECO:0000256" key="3">
    <source>
        <dbReference type="ARBA" id="ARBA00022452"/>
    </source>
</evidence>
<protein>
    <submittedName>
        <fullName evidence="15">Iron complex outermembrane receptor protein</fullName>
    </submittedName>
</protein>
<keyword evidence="4 10" id="KW-0812">Transmembrane</keyword>
<evidence type="ECO:0000313" key="16">
    <source>
        <dbReference type="Proteomes" id="UP000521017"/>
    </source>
</evidence>
<dbReference type="InterPro" id="IPR000531">
    <property type="entry name" value="Beta-barrel_TonB"/>
</dbReference>
<evidence type="ECO:0000259" key="13">
    <source>
        <dbReference type="Pfam" id="PF00593"/>
    </source>
</evidence>
<feature type="domain" description="TonB-dependent receptor plug" evidence="14">
    <location>
        <begin position="115"/>
        <end position="224"/>
    </location>
</feature>
<dbReference type="AlphaFoldDB" id="A0A7X0J2D2"/>
<dbReference type="Proteomes" id="UP000521017">
    <property type="component" value="Unassembled WGS sequence"/>
</dbReference>
<dbReference type="EMBL" id="JACHCC010000004">
    <property type="protein sequence ID" value="MBB6499650.1"/>
    <property type="molecule type" value="Genomic_DNA"/>
</dbReference>
<evidence type="ECO:0000256" key="8">
    <source>
        <dbReference type="ARBA" id="ARBA00023170"/>
    </source>
</evidence>
<dbReference type="GO" id="GO:0015344">
    <property type="term" value="F:siderophore uptake transmembrane transporter activity"/>
    <property type="evidence" value="ECO:0007669"/>
    <property type="project" value="TreeGrafter"/>
</dbReference>
<dbReference type="Gene3D" id="2.40.170.20">
    <property type="entry name" value="TonB-dependent receptor, beta-barrel domain"/>
    <property type="match status" value="1"/>
</dbReference>
<keyword evidence="3 10" id="KW-1134">Transmembrane beta strand</keyword>
<evidence type="ECO:0000313" key="15">
    <source>
        <dbReference type="EMBL" id="MBB6499650.1"/>
    </source>
</evidence>
<dbReference type="Pfam" id="PF13715">
    <property type="entry name" value="CarbopepD_reg_2"/>
    <property type="match status" value="1"/>
</dbReference>
<keyword evidence="5 12" id="KW-0732">Signal</keyword>
<feature type="signal peptide" evidence="12">
    <location>
        <begin position="1"/>
        <end position="19"/>
    </location>
</feature>
<evidence type="ECO:0000256" key="10">
    <source>
        <dbReference type="PROSITE-ProRule" id="PRU01360"/>
    </source>
</evidence>
<evidence type="ECO:0000256" key="7">
    <source>
        <dbReference type="ARBA" id="ARBA00023136"/>
    </source>
</evidence>
<comment type="similarity">
    <text evidence="10 11">Belongs to the TonB-dependent receptor family.</text>
</comment>
<dbReference type="SUPFAM" id="SSF49464">
    <property type="entry name" value="Carboxypeptidase regulatory domain-like"/>
    <property type="match status" value="1"/>
</dbReference>
<evidence type="ECO:0000256" key="1">
    <source>
        <dbReference type="ARBA" id="ARBA00004571"/>
    </source>
</evidence>
<dbReference type="PANTHER" id="PTHR30069">
    <property type="entry name" value="TONB-DEPENDENT OUTER MEMBRANE RECEPTOR"/>
    <property type="match status" value="1"/>
</dbReference>
<sequence>MKKISITLYFLLAAFTVFAQQALKGKITDQETGAGIPGATITLNGTTISTQSNGNGGFELKSESPVTAITIYFIGYETRTIKVSNPTRFINVQLATSSNNLNTVTVTGYESNRKLIETAGAVALITARDMHRNSQSDLLPILNTVPGVKMEEEAPGDFKISLRGSALRDPYGLRNIKVYWNDIPLTSPDNSASHSLSFDPGQIGTIEIIKGPAGSIYGAGTGGVVLLKNDKPKFDENSLAAGFTGGSFGLARSSVTYKTNSDNFSLSANYVHQTYDGYRQNEWSNKDAINLFGQFYVSPKRTITVIANHDEGNFGIAGSVDSTWAMNTPKKAVQFCIDNKTGVAKYTYTLAGIAQDYKFNDLFSNTTSIYTNSQTLSHPYGQSIYYNGYLKQSTGGYGGRTKFTFAPQLGEIKSRFTIGDELQIENLLNGTYNIVNDSPGTPAETGALQSSNQITSKSNILFAQAEFDLPAHFLLTLGSSINSLSYNVTDLVPQSATHNNYSGIQNFSSTVSPRVALVKTFNHNVAAHASVSYGFSPPSLSEINNGDGSFNKDLKAEKGINYELGFRGTILNDALNFDASVYQMNLTNAILPYYLANGRSNYRNAGATDQKGLELSLNYLLVHDPNQTISLLKPWVTYTHSDYKFKNYIEESFNSTTNAIVKTDNSGKKVTGVSPDMFNAGIDLETKAGIYFNTVLNYIGRTPINDSNTHFQKAYTLLAGKIGYRIPLNQFSLDVFGGGNNLLNTKYSSWINFNADASSNPATFYNPAPGINFYGGLTLKYNFRK</sequence>
<dbReference type="GO" id="GO:0044718">
    <property type="term" value="P:siderophore transmembrane transport"/>
    <property type="evidence" value="ECO:0007669"/>
    <property type="project" value="TreeGrafter"/>
</dbReference>
<evidence type="ECO:0000256" key="6">
    <source>
        <dbReference type="ARBA" id="ARBA00023077"/>
    </source>
</evidence>
<feature type="chain" id="PRO_5031054852" evidence="12">
    <location>
        <begin position="20"/>
        <end position="785"/>
    </location>
</feature>
<proteinExistence type="inferred from homology"/>
<name>A0A7X0J2D2_9SPHI</name>
<dbReference type="InterPro" id="IPR008969">
    <property type="entry name" value="CarboxyPept-like_regulatory"/>
</dbReference>
<dbReference type="PROSITE" id="PS52016">
    <property type="entry name" value="TONB_DEPENDENT_REC_3"/>
    <property type="match status" value="1"/>
</dbReference>
<keyword evidence="6 11" id="KW-0798">TonB box</keyword>
<dbReference type="Pfam" id="PF00593">
    <property type="entry name" value="TonB_dep_Rec_b-barrel"/>
    <property type="match status" value="1"/>
</dbReference>